<evidence type="ECO:0000256" key="6">
    <source>
        <dbReference type="RuleBase" id="RU003943"/>
    </source>
</evidence>
<evidence type="ECO:0000256" key="1">
    <source>
        <dbReference type="ARBA" id="ARBA00004141"/>
    </source>
</evidence>
<evidence type="ECO:0000313" key="8">
    <source>
        <dbReference type="EMBL" id="BAN02499.1"/>
    </source>
</evidence>
<keyword evidence="3 6" id="KW-0812">Transmembrane</keyword>
<feature type="transmembrane region" description="Helical" evidence="7">
    <location>
        <begin position="136"/>
        <end position="158"/>
    </location>
</feature>
<name>A0A6C7EBB6_ILUCY</name>
<dbReference type="KEGG" id="aym:YM304_21850"/>
<evidence type="ECO:0000256" key="5">
    <source>
        <dbReference type="ARBA" id="ARBA00023136"/>
    </source>
</evidence>
<dbReference type="PANTHER" id="PTHR30477:SF13">
    <property type="entry name" value="IRON TRANSPORT SYSTEM MEMBRANE PROTEIN HI_0360-RELATED"/>
    <property type="match status" value="1"/>
</dbReference>
<dbReference type="NCBIfam" id="NF040871">
    <property type="entry name" value="AztB"/>
    <property type="match status" value="1"/>
</dbReference>
<feature type="transmembrane region" description="Helical" evidence="7">
    <location>
        <begin position="223"/>
        <end position="242"/>
    </location>
</feature>
<dbReference type="GO" id="GO:0010043">
    <property type="term" value="P:response to zinc ion"/>
    <property type="evidence" value="ECO:0007669"/>
    <property type="project" value="TreeGrafter"/>
</dbReference>
<keyword evidence="6" id="KW-0813">Transport</keyword>
<dbReference type="Proteomes" id="UP000011863">
    <property type="component" value="Chromosome"/>
</dbReference>
<dbReference type="GO" id="GO:0055085">
    <property type="term" value="P:transmembrane transport"/>
    <property type="evidence" value="ECO:0007669"/>
    <property type="project" value="InterPro"/>
</dbReference>
<feature type="transmembrane region" description="Helical" evidence="7">
    <location>
        <begin position="170"/>
        <end position="190"/>
    </location>
</feature>
<gene>
    <name evidence="8" type="ORF">YM304_21850</name>
</gene>
<dbReference type="AlphaFoldDB" id="A0A6C7EBB6"/>
<dbReference type="Gene3D" id="1.10.3470.10">
    <property type="entry name" value="ABC transporter involved in vitamin B12 uptake, BtuC"/>
    <property type="match status" value="1"/>
</dbReference>
<evidence type="ECO:0000256" key="4">
    <source>
        <dbReference type="ARBA" id="ARBA00022989"/>
    </source>
</evidence>
<feature type="transmembrane region" description="Helical" evidence="7">
    <location>
        <begin position="21"/>
        <end position="43"/>
    </location>
</feature>
<keyword evidence="5 7" id="KW-0472">Membrane</keyword>
<evidence type="ECO:0000313" key="9">
    <source>
        <dbReference type="Proteomes" id="UP000011863"/>
    </source>
</evidence>
<sequence>MIDLFADAFASQITQRALLGGLLAATITALIGTWVVVRGLAFFGDAMAHGVLPGIALAVIWGFDLTLGAMASAVVMVLGINVVHRTTRVSDDTAIGLLFVGMLALGVVLISREVTFAGDLTAFLFGDVLGVRTTELWIGVGALAVTVVGMVVGHRSFLALAVNRDKAEVLGLRPDIAHVAMLLLLALSVVSTFRVVGTLLVFGLMVAPPATAVLVVRRMPVAMLVAVGFGWSSVVFGLTLSYHASTAASATVAGFAVAQFFVVLTVVEMRDLLQRKRLTAAV</sequence>
<dbReference type="InterPro" id="IPR037294">
    <property type="entry name" value="ABC_BtuC-like"/>
</dbReference>
<dbReference type="InterPro" id="IPR001626">
    <property type="entry name" value="ABC_TroCD"/>
</dbReference>
<dbReference type="PANTHER" id="PTHR30477">
    <property type="entry name" value="ABC-TRANSPORTER METAL-BINDING PROTEIN"/>
    <property type="match status" value="1"/>
</dbReference>
<keyword evidence="4 7" id="KW-1133">Transmembrane helix</keyword>
<organism evidence="8 9">
    <name type="scientific">Ilumatobacter coccineus (strain NBRC 103263 / KCTC 29153 / YM16-304)</name>
    <dbReference type="NCBI Taxonomy" id="1313172"/>
    <lineage>
        <taxon>Bacteria</taxon>
        <taxon>Bacillati</taxon>
        <taxon>Actinomycetota</taxon>
        <taxon>Acidimicrobiia</taxon>
        <taxon>Acidimicrobiales</taxon>
        <taxon>Ilumatobacteraceae</taxon>
        <taxon>Ilumatobacter</taxon>
    </lineage>
</organism>
<dbReference type="EMBL" id="AP012057">
    <property type="protein sequence ID" value="BAN02499.1"/>
    <property type="molecule type" value="Genomic_DNA"/>
</dbReference>
<keyword evidence="9" id="KW-1185">Reference proteome</keyword>
<evidence type="ECO:0000256" key="3">
    <source>
        <dbReference type="ARBA" id="ARBA00022692"/>
    </source>
</evidence>
<evidence type="ECO:0000256" key="7">
    <source>
        <dbReference type="SAM" id="Phobius"/>
    </source>
</evidence>
<feature type="transmembrane region" description="Helical" evidence="7">
    <location>
        <begin position="95"/>
        <end position="116"/>
    </location>
</feature>
<dbReference type="RefSeq" id="WP_015441746.1">
    <property type="nucleotide sequence ID" value="NC_020520.1"/>
</dbReference>
<feature type="transmembrane region" description="Helical" evidence="7">
    <location>
        <begin position="248"/>
        <end position="267"/>
    </location>
</feature>
<accession>A0A6C7EBB6</accession>
<feature type="transmembrane region" description="Helical" evidence="7">
    <location>
        <begin position="196"/>
        <end position="216"/>
    </location>
</feature>
<dbReference type="GO" id="GO:0043190">
    <property type="term" value="C:ATP-binding cassette (ABC) transporter complex"/>
    <property type="evidence" value="ECO:0007669"/>
    <property type="project" value="InterPro"/>
</dbReference>
<proteinExistence type="inferred from homology"/>
<dbReference type="Pfam" id="PF00950">
    <property type="entry name" value="ABC-3"/>
    <property type="match status" value="1"/>
</dbReference>
<comment type="subcellular location">
    <subcellularLocation>
        <location evidence="6">Cell membrane</location>
        <topology evidence="6">Multi-pass membrane protein</topology>
    </subcellularLocation>
    <subcellularLocation>
        <location evidence="1">Membrane</location>
        <topology evidence="1">Multi-pass membrane protein</topology>
    </subcellularLocation>
</comment>
<protein>
    <submittedName>
        <fullName evidence="8">Putative metal ABC transporter permease protein</fullName>
    </submittedName>
</protein>
<feature type="transmembrane region" description="Helical" evidence="7">
    <location>
        <begin position="55"/>
        <end position="83"/>
    </location>
</feature>
<evidence type="ECO:0000256" key="2">
    <source>
        <dbReference type="ARBA" id="ARBA00008034"/>
    </source>
</evidence>
<reference evidence="8 9" key="1">
    <citation type="journal article" date="2013" name="Int. J. Syst. Evol. Microbiol.">
        <title>Ilumatobacter nonamiense sp. nov. and Ilumatobacter coccineum sp. nov., isolated from seashore sand.</title>
        <authorList>
            <person name="Matsumoto A."/>
            <person name="Kasai H."/>
            <person name="Matsuo Y."/>
            <person name="Shizuri Y."/>
            <person name="Ichikawa N."/>
            <person name="Fujita N."/>
            <person name="Omura S."/>
            <person name="Takahashi Y."/>
        </authorList>
    </citation>
    <scope>NUCLEOTIDE SEQUENCE [LARGE SCALE GENOMIC DNA]</scope>
    <source>
        <strain evidence="9">NBRC 103263 / KCTC 29153 / YM16-304</strain>
    </source>
</reference>
<comment type="similarity">
    <text evidence="2 6">Belongs to the ABC-3 integral membrane protein family.</text>
</comment>
<dbReference type="SUPFAM" id="SSF81345">
    <property type="entry name" value="ABC transporter involved in vitamin B12 uptake, BtuC"/>
    <property type="match status" value="1"/>
</dbReference>